<dbReference type="SUPFAM" id="SSF50969">
    <property type="entry name" value="YVTN repeat-like/Quinoprotein amine dehydrogenase"/>
    <property type="match status" value="1"/>
</dbReference>
<dbReference type="RefSeq" id="WP_062628285.1">
    <property type="nucleotide sequence ID" value="NZ_CP014327.1"/>
</dbReference>
<dbReference type="Pfam" id="PF07433">
    <property type="entry name" value="DUF1513"/>
    <property type="match status" value="1"/>
</dbReference>
<organism evidence="1 2">
    <name type="scientific">Falsihalocynthiibacter arcticus</name>
    <dbReference type="NCBI Taxonomy" id="1579316"/>
    <lineage>
        <taxon>Bacteria</taxon>
        <taxon>Pseudomonadati</taxon>
        <taxon>Pseudomonadota</taxon>
        <taxon>Alphaproteobacteria</taxon>
        <taxon>Rhodobacterales</taxon>
        <taxon>Roseobacteraceae</taxon>
        <taxon>Falsihalocynthiibacter</taxon>
    </lineage>
</organism>
<dbReference type="AlphaFoldDB" id="A0A126V313"/>
<proteinExistence type="predicted"/>
<dbReference type="KEGG" id="hat:RC74_14175"/>
<dbReference type="InterPro" id="IPR015943">
    <property type="entry name" value="WD40/YVTN_repeat-like_dom_sf"/>
</dbReference>
<reference evidence="1 2" key="1">
    <citation type="submission" date="2016-02" db="EMBL/GenBank/DDBJ databases">
        <title>Complete genome sequence of Halocynthiibacter arcticus PAMC 20958t from arctic marine sediment.</title>
        <authorList>
            <person name="Lee Y.M."/>
            <person name="Baek K."/>
            <person name="Lee H.K."/>
            <person name="Shin S.C."/>
        </authorList>
    </citation>
    <scope>NUCLEOTIDE SEQUENCE [LARGE SCALE GENOMIC DNA]</scope>
    <source>
        <strain evidence="1">PAMC 20958</strain>
    </source>
</reference>
<dbReference type="InterPro" id="IPR008311">
    <property type="entry name" value="UCP028101"/>
</dbReference>
<keyword evidence="2" id="KW-1185">Reference proteome</keyword>
<dbReference type="Proteomes" id="UP000070371">
    <property type="component" value="Chromosome"/>
</dbReference>
<name>A0A126V313_9RHOB</name>
<dbReference type="STRING" id="1579316.RC74_14175"/>
<sequence length="347" mass="36896">MATGLCPRPSWADAGSPTYLSAARFPNAGDHLVGLSGAGDILFKLPLPGRGHAAAAHPTRPEAVGFARRPGRFAFVLDCITGQVIANFNAPEGRHFYGHGTFSADGSTLYTTENDYEAGLGVIGVWDAQHRYVRLGEFASGGVGPHDMKLMPDGETLVIANGGIETHPDMGRTKLNLTTMRPNLNYVAPDGTQRDQIELPSELSRNSIRHLAVGPDGLVAFAMQWQGEAEQHPALLGLHTRGEDIRLLQAPMTQHRELRGYVGSVAIAQDASQLAATSPIGGVVQIFDLANDTFSATYALPDVCGVSAGGAKFMFSSGTGKVGTFDDAKPVFLGDHPCAWDNHLVRI</sequence>
<accession>A0A126V313</accession>
<dbReference type="OrthoDB" id="5624218at2"/>
<dbReference type="InterPro" id="IPR011044">
    <property type="entry name" value="Quino_amine_DH_bsu"/>
</dbReference>
<dbReference type="PIRSF" id="PIRSF028101">
    <property type="entry name" value="UCP028101"/>
    <property type="match status" value="1"/>
</dbReference>
<gene>
    <name evidence="1" type="ORF">RC74_14175</name>
</gene>
<dbReference type="Gene3D" id="2.130.10.10">
    <property type="entry name" value="YVTN repeat-like/Quinoprotein amine dehydrogenase"/>
    <property type="match status" value="1"/>
</dbReference>
<evidence type="ECO:0000313" key="1">
    <source>
        <dbReference type="EMBL" id="AML52266.1"/>
    </source>
</evidence>
<evidence type="ECO:0000313" key="2">
    <source>
        <dbReference type="Proteomes" id="UP000070371"/>
    </source>
</evidence>
<dbReference type="EMBL" id="CP014327">
    <property type="protein sequence ID" value="AML52266.1"/>
    <property type="molecule type" value="Genomic_DNA"/>
</dbReference>
<protein>
    <submittedName>
        <fullName evidence="1">Twin-arginine translocation pathway signal</fullName>
    </submittedName>
</protein>